<evidence type="ECO:0000313" key="2">
    <source>
        <dbReference type="EMBL" id="KAK8986998.1"/>
    </source>
</evidence>
<keyword evidence="3" id="KW-1185">Reference proteome</keyword>
<gene>
    <name evidence="2" type="ORF">V6N11_055315</name>
</gene>
<organism evidence="2 3">
    <name type="scientific">Hibiscus sabdariffa</name>
    <name type="common">roselle</name>
    <dbReference type="NCBI Taxonomy" id="183260"/>
    <lineage>
        <taxon>Eukaryota</taxon>
        <taxon>Viridiplantae</taxon>
        <taxon>Streptophyta</taxon>
        <taxon>Embryophyta</taxon>
        <taxon>Tracheophyta</taxon>
        <taxon>Spermatophyta</taxon>
        <taxon>Magnoliopsida</taxon>
        <taxon>eudicotyledons</taxon>
        <taxon>Gunneridae</taxon>
        <taxon>Pentapetalae</taxon>
        <taxon>rosids</taxon>
        <taxon>malvids</taxon>
        <taxon>Malvales</taxon>
        <taxon>Malvaceae</taxon>
        <taxon>Malvoideae</taxon>
        <taxon>Hibiscus</taxon>
    </lineage>
</organism>
<feature type="region of interest" description="Disordered" evidence="1">
    <location>
        <begin position="79"/>
        <end position="100"/>
    </location>
</feature>
<protein>
    <submittedName>
        <fullName evidence="2">Uncharacterized protein</fullName>
    </submittedName>
</protein>
<reference evidence="2 3" key="1">
    <citation type="journal article" date="2024" name="G3 (Bethesda)">
        <title>Genome assembly of Hibiscus sabdariffa L. provides insights into metabolisms of medicinal natural products.</title>
        <authorList>
            <person name="Kim T."/>
        </authorList>
    </citation>
    <scope>NUCLEOTIDE SEQUENCE [LARGE SCALE GENOMIC DNA]</scope>
    <source>
        <strain evidence="2">TK-2024</strain>
        <tissue evidence="2">Old leaves</tissue>
    </source>
</reference>
<evidence type="ECO:0000313" key="3">
    <source>
        <dbReference type="Proteomes" id="UP001396334"/>
    </source>
</evidence>
<dbReference type="Proteomes" id="UP001396334">
    <property type="component" value="Unassembled WGS sequence"/>
</dbReference>
<accession>A0ABR2PEX1</accession>
<proteinExistence type="predicted"/>
<sequence length="355" mass="39622">MKNNEFKNREIWKNRSIHIGEISRDSRDTLTKTRLKRVLGHVDEEALMKLEKYLIGTMATSIVPLQSKAKMIVDHSPESLLESSSVPDQSSGSTNKSRSNCIGEDEVAKAICLEKGSLVVKNVSELNAGRSLGEKIFLGNIQSEEVQPLNQMKNSISVQASNEAVRSVLNVTSIEACEPSIQVDRPMVRWVDVVARHMQEQMSPGDKAANKVMDRGGMGISLPATIENTEVKRTSFSAGESPNCVNCKLECLTLPLPEFQHHSNYNRIKKYGSLKEFQSKALSAVEEKKLDHIRKRNKKEAKLTEVSELEELMCFGRDEINLQNEMSDKELIDNSGPDRKPKGVAQMSLVTINVI</sequence>
<name>A0ABR2PEX1_9ROSI</name>
<feature type="compositionally biased region" description="Polar residues" evidence="1">
    <location>
        <begin position="88"/>
        <end position="100"/>
    </location>
</feature>
<comment type="caution">
    <text evidence="2">The sequence shown here is derived from an EMBL/GenBank/DDBJ whole genome shotgun (WGS) entry which is preliminary data.</text>
</comment>
<dbReference type="EMBL" id="JBBPBN010000061">
    <property type="protein sequence ID" value="KAK8986998.1"/>
    <property type="molecule type" value="Genomic_DNA"/>
</dbReference>
<evidence type="ECO:0000256" key="1">
    <source>
        <dbReference type="SAM" id="MobiDB-lite"/>
    </source>
</evidence>